<dbReference type="AlphaFoldDB" id="A0A2S9YV45"/>
<comment type="caution">
    <text evidence="1">The sequence shown here is derived from an EMBL/GenBank/DDBJ whole genome shotgun (WGS) entry which is preliminary data.</text>
</comment>
<protein>
    <submittedName>
        <fullName evidence="1">Uncharacterized protein</fullName>
    </submittedName>
</protein>
<organism evidence="1 2">
    <name type="scientific">Enhygromyxa salina</name>
    <dbReference type="NCBI Taxonomy" id="215803"/>
    <lineage>
        <taxon>Bacteria</taxon>
        <taxon>Pseudomonadati</taxon>
        <taxon>Myxococcota</taxon>
        <taxon>Polyangia</taxon>
        <taxon>Nannocystales</taxon>
        <taxon>Nannocystaceae</taxon>
        <taxon>Enhygromyxa</taxon>
    </lineage>
</organism>
<dbReference type="EMBL" id="PVNL01000032">
    <property type="protein sequence ID" value="PRQ08912.1"/>
    <property type="molecule type" value="Genomic_DNA"/>
</dbReference>
<proteinExistence type="predicted"/>
<evidence type="ECO:0000313" key="1">
    <source>
        <dbReference type="EMBL" id="PRQ08912.1"/>
    </source>
</evidence>
<reference evidence="1 2" key="1">
    <citation type="submission" date="2018-03" db="EMBL/GenBank/DDBJ databases">
        <title>Draft Genome Sequences of the Obligatory Marine Myxobacteria Enhygromyxa salina SWB007.</title>
        <authorList>
            <person name="Poehlein A."/>
            <person name="Moghaddam J.A."/>
            <person name="Harms H."/>
            <person name="Alanjari M."/>
            <person name="Koenig G.M."/>
            <person name="Daniel R."/>
            <person name="Schaeberle T.F."/>
        </authorList>
    </citation>
    <scope>NUCLEOTIDE SEQUENCE [LARGE SCALE GENOMIC DNA]</scope>
    <source>
        <strain evidence="1 2">SWB007</strain>
    </source>
</reference>
<accession>A0A2S9YV45</accession>
<gene>
    <name evidence="1" type="ORF">ENSA7_13110</name>
</gene>
<sequence>MAGSEDPLFVHRSGYGWRRHGTEGTADCLHYEAGRLLTATGEVIQVDQQGDEVTLSSLWRTGALGFDPWFDTVGIGGSDGVAVQLRYHAAGHSTWRGVACCEIVATFSGLRVFAHAGVLVQLPD</sequence>
<name>A0A2S9YV45_9BACT</name>
<dbReference type="Proteomes" id="UP000238823">
    <property type="component" value="Unassembled WGS sequence"/>
</dbReference>
<evidence type="ECO:0000313" key="2">
    <source>
        <dbReference type="Proteomes" id="UP000238823"/>
    </source>
</evidence>